<accession>A0A0W0Z976</accession>
<evidence type="ECO:0000256" key="3">
    <source>
        <dbReference type="ARBA" id="ARBA00023125"/>
    </source>
</evidence>
<evidence type="ECO:0000259" key="5">
    <source>
        <dbReference type="PROSITE" id="PS50931"/>
    </source>
</evidence>
<comment type="similarity">
    <text evidence="1">Belongs to the LysR transcriptional regulatory family.</text>
</comment>
<name>A0A0W0Z976_9GAMM</name>
<reference evidence="6 7" key="1">
    <citation type="submission" date="2015-11" db="EMBL/GenBank/DDBJ databases">
        <title>Genomic analysis of 38 Legionella species identifies large and diverse effector repertoires.</title>
        <authorList>
            <person name="Burstein D."/>
            <person name="Amaro F."/>
            <person name="Zusman T."/>
            <person name="Lifshitz Z."/>
            <person name="Cohen O."/>
            <person name="Gilbert J.A."/>
            <person name="Pupko T."/>
            <person name="Shuman H.A."/>
            <person name="Segal G."/>
        </authorList>
    </citation>
    <scope>NUCLEOTIDE SEQUENCE [LARGE SCALE GENOMIC DNA]</scope>
    <source>
        <strain evidence="6 7">SC-63-C7</strain>
    </source>
</reference>
<keyword evidence="2" id="KW-0805">Transcription regulation</keyword>
<dbReference type="OrthoDB" id="646694at2"/>
<dbReference type="InterPro" id="IPR036390">
    <property type="entry name" value="WH_DNA-bd_sf"/>
</dbReference>
<feature type="domain" description="HTH lysR-type" evidence="5">
    <location>
        <begin position="3"/>
        <end position="60"/>
    </location>
</feature>
<dbReference type="CDD" id="cd05466">
    <property type="entry name" value="PBP2_LTTR_substrate"/>
    <property type="match status" value="1"/>
</dbReference>
<evidence type="ECO:0000256" key="1">
    <source>
        <dbReference type="ARBA" id="ARBA00009437"/>
    </source>
</evidence>
<keyword evidence="7" id="KW-1185">Reference proteome</keyword>
<evidence type="ECO:0000256" key="4">
    <source>
        <dbReference type="ARBA" id="ARBA00023163"/>
    </source>
</evidence>
<protein>
    <submittedName>
        <fullName evidence="6">LysR family transcriptional regulator</fullName>
    </submittedName>
</protein>
<keyword evidence="3" id="KW-0238">DNA-binding</keyword>
<comment type="caution">
    <text evidence="6">The sequence shown here is derived from an EMBL/GenBank/DDBJ whole genome shotgun (WGS) entry which is preliminary data.</text>
</comment>
<dbReference type="FunFam" id="1.10.10.10:FF:000001">
    <property type="entry name" value="LysR family transcriptional regulator"/>
    <property type="match status" value="1"/>
</dbReference>
<gene>
    <name evidence="6" type="ORF">Lsan_0753</name>
</gene>
<dbReference type="SUPFAM" id="SSF46785">
    <property type="entry name" value="Winged helix' DNA-binding domain"/>
    <property type="match status" value="1"/>
</dbReference>
<dbReference type="InterPro" id="IPR036388">
    <property type="entry name" value="WH-like_DNA-bd_sf"/>
</dbReference>
<keyword evidence="4" id="KW-0804">Transcription</keyword>
<dbReference type="Proteomes" id="UP000054703">
    <property type="component" value="Unassembled WGS sequence"/>
</dbReference>
<dbReference type="InterPro" id="IPR000847">
    <property type="entry name" value="LysR_HTH_N"/>
</dbReference>
<dbReference type="Pfam" id="PF03466">
    <property type="entry name" value="LysR_substrate"/>
    <property type="match status" value="1"/>
</dbReference>
<dbReference type="Gene3D" id="1.10.10.10">
    <property type="entry name" value="Winged helix-like DNA-binding domain superfamily/Winged helix DNA-binding domain"/>
    <property type="match status" value="1"/>
</dbReference>
<dbReference type="PANTHER" id="PTHR30126">
    <property type="entry name" value="HTH-TYPE TRANSCRIPTIONAL REGULATOR"/>
    <property type="match status" value="1"/>
</dbReference>
<dbReference type="InterPro" id="IPR005119">
    <property type="entry name" value="LysR_subst-bd"/>
</dbReference>
<evidence type="ECO:0000313" key="6">
    <source>
        <dbReference type="EMBL" id="KTD65599.1"/>
    </source>
</evidence>
<proteinExistence type="inferred from homology"/>
<evidence type="ECO:0000256" key="2">
    <source>
        <dbReference type="ARBA" id="ARBA00023015"/>
    </source>
</evidence>
<dbReference type="GO" id="GO:0000976">
    <property type="term" value="F:transcription cis-regulatory region binding"/>
    <property type="evidence" value="ECO:0007669"/>
    <property type="project" value="TreeGrafter"/>
</dbReference>
<dbReference type="GO" id="GO:0003700">
    <property type="term" value="F:DNA-binding transcription factor activity"/>
    <property type="evidence" value="ECO:0007669"/>
    <property type="project" value="InterPro"/>
</dbReference>
<dbReference type="STRING" id="45074.Lsan_0753"/>
<sequence length="303" mass="34163">MLPSASDLIYFYEVAKESNFSRAAKKLHISQPSLSFSIKRLEQLLNTNLFIRHTQGVTLTRAGNQLFENFESLLTQWNSLTTTIKETNQHIKGKVTIGCYSTLCSYMSEMNSDLLLQYPELEIHFKHGLSADLMQSIIEGNVDIGIMTDPYPHANIIIRKIAETEFSFWASCKQNKKVDLYSDELLILVDLKIPLMNSLLNELQKLRQHRPAPRICNVDQIEALAAMAINNHGAAILPSCYVELHFKDQLKKIEGAPSYVKPLCLVYRPDVKQIAAVKAVLKAIDDLLQANNLKSASTSILEV</sequence>
<dbReference type="PATRIC" id="fig|45074.5.peg.789"/>
<dbReference type="PANTHER" id="PTHR30126:SF40">
    <property type="entry name" value="HTH-TYPE TRANSCRIPTIONAL REGULATOR GLTR"/>
    <property type="match status" value="1"/>
</dbReference>
<dbReference type="RefSeq" id="WP_058513209.1">
    <property type="nucleotide sequence ID" value="NZ_CAAAIH010000021.1"/>
</dbReference>
<dbReference type="Gene3D" id="3.40.190.10">
    <property type="entry name" value="Periplasmic binding protein-like II"/>
    <property type="match status" value="2"/>
</dbReference>
<dbReference type="Pfam" id="PF00126">
    <property type="entry name" value="HTH_1"/>
    <property type="match status" value="1"/>
</dbReference>
<dbReference type="EMBL" id="LNYU01000015">
    <property type="protein sequence ID" value="KTD65599.1"/>
    <property type="molecule type" value="Genomic_DNA"/>
</dbReference>
<dbReference type="SUPFAM" id="SSF53850">
    <property type="entry name" value="Periplasmic binding protein-like II"/>
    <property type="match status" value="1"/>
</dbReference>
<dbReference type="PROSITE" id="PS50931">
    <property type="entry name" value="HTH_LYSR"/>
    <property type="match status" value="1"/>
</dbReference>
<evidence type="ECO:0000313" key="7">
    <source>
        <dbReference type="Proteomes" id="UP000054703"/>
    </source>
</evidence>
<dbReference type="AlphaFoldDB" id="A0A0W0Z976"/>
<dbReference type="PRINTS" id="PR00039">
    <property type="entry name" value="HTHLYSR"/>
</dbReference>
<organism evidence="6 7">
    <name type="scientific">Legionella santicrucis</name>
    <dbReference type="NCBI Taxonomy" id="45074"/>
    <lineage>
        <taxon>Bacteria</taxon>
        <taxon>Pseudomonadati</taxon>
        <taxon>Pseudomonadota</taxon>
        <taxon>Gammaproteobacteria</taxon>
        <taxon>Legionellales</taxon>
        <taxon>Legionellaceae</taxon>
        <taxon>Legionella</taxon>
    </lineage>
</organism>